<dbReference type="Pfam" id="PF00583">
    <property type="entry name" value="Acetyltransf_1"/>
    <property type="match status" value="1"/>
</dbReference>
<evidence type="ECO:0000313" key="2">
    <source>
        <dbReference type="EMBL" id="SLN30055.1"/>
    </source>
</evidence>
<dbReference type="InterPro" id="IPR016181">
    <property type="entry name" value="Acyl_CoA_acyltransferase"/>
</dbReference>
<proteinExistence type="predicted"/>
<sequence>MNTSDVPVAQELSALSVAEVRALRGLEISRQQEKFAGSFADTILAWQAAPKDQIIGLSFYLGADPVGLVLLKRGLLAPDWAEADAATMHALKIAAPFQGKGLGRPVLRLVIAELKLRWPDIKELAIAVDTDNHAALALYRGTGMQEVGAPYMGRVGWELRLTLTL</sequence>
<dbReference type="InterPro" id="IPR000182">
    <property type="entry name" value="GNAT_dom"/>
</dbReference>
<dbReference type="Gene3D" id="3.40.630.30">
    <property type="match status" value="1"/>
</dbReference>
<protein>
    <submittedName>
        <fullName evidence="2">Ribosomal-protein-alanine N-acetyltransferase</fullName>
    </submittedName>
</protein>
<evidence type="ECO:0000313" key="3">
    <source>
        <dbReference type="Proteomes" id="UP000193061"/>
    </source>
</evidence>
<feature type="domain" description="N-acetyltransferase" evidence="1">
    <location>
        <begin position="10"/>
        <end position="165"/>
    </location>
</feature>
<dbReference type="RefSeq" id="WP_085804847.1">
    <property type="nucleotide sequence ID" value="NZ_FWFX01000003.1"/>
</dbReference>
<dbReference type="OrthoDB" id="8304386at2"/>
<keyword evidence="2" id="KW-0808">Transferase</keyword>
<evidence type="ECO:0000259" key="1">
    <source>
        <dbReference type="PROSITE" id="PS51186"/>
    </source>
</evidence>
<dbReference type="PROSITE" id="PS51186">
    <property type="entry name" value="GNAT"/>
    <property type="match status" value="1"/>
</dbReference>
<dbReference type="AlphaFoldDB" id="A0A1X6YSA5"/>
<accession>A0A1X6YSA5</accession>
<dbReference type="Proteomes" id="UP000193061">
    <property type="component" value="Unassembled WGS sequence"/>
</dbReference>
<organism evidence="2 3">
    <name type="scientific">Roseovarius albus</name>
    <dbReference type="NCBI Taxonomy" id="1247867"/>
    <lineage>
        <taxon>Bacteria</taxon>
        <taxon>Pseudomonadati</taxon>
        <taxon>Pseudomonadota</taxon>
        <taxon>Alphaproteobacteria</taxon>
        <taxon>Rhodobacterales</taxon>
        <taxon>Roseobacteraceae</taxon>
        <taxon>Roseovarius</taxon>
    </lineage>
</organism>
<dbReference type="GO" id="GO:0016747">
    <property type="term" value="F:acyltransferase activity, transferring groups other than amino-acyl groups"/>
    <property type="evidence" value="ECO:0007669"/>
    <property type="project" value="InterPro"/>
</dbReference>
<dbReference type="EMBL" id="FWFX01000003">
    <property type="protein sequence ID" value="SLN30055.1"/>
    <property type="molecule type" value="Genomic_DNA"/>
</dbReference>
<gene>
    <name evidence="2" type="ORF">ROA7450_01296</name>
</gene>
<name>A0A1X6YSA5_9RHOB</name>
<reference evidence="2 3" key="1">
    <citation type="submission" date="2017-03" db="EMBL/GenBank/DDBJ databases">
        <authorList>
            <person name="Afonso C.L."/>
            <person name="Miller P.J."/>
            <person name="Scott M.A."/>
            <person name="Spackman E."/>
            <person name="Goraichik I."/>
            <person name="Dimitrov K.M."/>
            <person name="Suarez D.L."/>
            <person name="Swayne D.E."/>
        </authorList>
    </citation>
    <scope>NUCLEOTIDE SEQUENCE [LARGE SCALE GENOMIC DNA]</scope>
    <source>
        <strain evidence="2 3">CECT 7450</strain>
    </source>
</reference>
<dbReference type="SUPFAM" id="SSF55729">
    <property type="entry name" value="Acyl-CoA N-acyltransferases (Nat)"/>
    <property type="match status" value="1"/>
</dbReference>
<keyword evidence="3" id="KW-1185">Reference proteome</keyword>